<dbReference type="RefSeq" id="WP_010852483.1">
    <property type="nucleotide sequence ID" value="NZ_AQHR01000015.1"/>
</dbReference>
<dbReference type="AlphaFoldDB" id="R7ZYD5"/>
<comment type="caution">
    <text evidence="2">The sequence shown here is derived from an EMBL/GenBank/DDBJ whole genome shotgun (WGS) entry which is preliminary data.</text>
</comment>
<gene>
    <name evidence="2" type="ORF">ADIS_0331</name>
</gene>
<dbReference type="SUPFAM" id="SSF49464">
    <property type="entry name" value="Carboxypeptidase regulatory domain-like"/>
    <property type="match status" value="1"/>
</dbReference>
<protein>
    <submittedName>
        <fullName evidence="2">TonB-dependent receptor</fullName>
    </submittedName>
</protein>
<reference evidence="2 3" key="1">
    <citation type="submission" date="2013-02" db="EMBL/GenBank/DDBJ databases">
        <title>A novel strain isolated from Lonar lake, Maharashtra, India.</title>
        <authorList>
            <person name="Singh A."/>
        </authorList>
    </citation>
    <scope>NUCLEOTIDE SEQUENCE [LARGE SCALE GENOMIC DNA]</scope>
    <source>
        <strain evidence="2 3">AK24</strain>
    </source>
</reference>
<evidence type="ECO:0000313" key="2">
    <source>
        <dbReference type="EMBL" id="EON79102.1"/>
    </source>
</evidence>
<evidence type="ECO:0000256" key="1">
    <source>
        <dbReference type="SAM" id="SignalP"/>
    </source>
</evidence>
<keyword evidence="2" id="KW-0675">Receptor</keyword>
<keyword evidence="3" id="KW-1185">Reference proteome</keyword>
<dbReference type="InterPro" id="IPR008969">
    <property type="entry name" value="CarboxyPept-like_regulatory"/>
</dbReference>
<dbReference type="Proteomes" id="UP000013909">
    <property type="component" value="Unassembled WGS sequence"/>
</dbReference>
<dbReference type="Gene3D" id="2.60.40.1120">
    <property type="entry name" value="Carboxypeptidase-like, regulatory domain"/>
    <property type="match status" value="1"/>
</dbReference>
<organism evidence="2 3">
    <name type="scientific">Lunatimonas lonarensis</name>
    <dbReference type="NCBI Taxonomy" id="1232681"/>
    <lineage>
        <taxon>Bacteria</taxon>
        <taxon>Pseudomonadati</taxon>
        <taxon>Bacteroidota</taxon>
        <taxon>Cytophagia</taxon>
        <taxon>Cytophagales</taxon>
        <taxon>Cyclobacteriaceae</taxon>
    </lineage>
</organism>
<evidence type="ECO:0000313" key="3">
    <source>
        <dbReference type="Proteomes" id="UP000013909"/>
    </source>
</evidence>
<keyword evidence="1" id="KW-0732">Signal</keyword>
<dbReference type="STRING" id="1232681.ADIS_0331"/>
<accession>R7ZYD5</accession>
<dbReference type="OrthoDB" id="9758472at2"/>
<proteinExistence type="predicted"/>
<dbReference type="Pfam" id="PF13715">
    <property type="entry name" value="CarbopepD_reg_2"/>
    <property type="match status" value="1"/>
</dbReference>
<dbReference type="EMBL" id="AQHR01000015">
    <property type="protein sequence ID" value="EON79102.1"/>
    <property type="molecule type" value="Genomic_DNA"/>
</dbReference>
<feature type="chain" id="PRO_5005710624" evidence="1">
    <location>
        <begin position="20"/>
        <end position="109"/>
    </location>
</feature>
<feature type="signal peptide" evidence="1">
    <location>
        <begin position="1"/>
        <end position="19"/>
    </location>
</feature>
<sequence>MIKRIYPLLLLFICSIPLAAQTGAIKGVVKDATSKETIIGANVLIEGTSQGAATDFDGGFEIRQIQPGNYNLIISFISYKTIRLEGLEVAEGKVTTVDLNLEEDARNSA</sequence>
<name>R7ZYD5_9BACT</name>